<sequence>MITVFATVFLLSSSLALPVEEPSPIQKNEPEPVAATQASDNPPESQPLENKEPVIQESPPSLGGLSPEDVPVRLGPVLEGGDAPVPQALPGGDAAVPQAVANPEEKSDLDTANTFWGGYYGYRPYWGGYGGGWRRGYGGWGGYGGYGGYGRGFGGYGGWGWGGGWGGRRYYWG</sequence>
<evidence type="ECO:0000313" key="3">
    <source>
        <dbReference type="EMBL" id="KAJ3649725.1"/>
    </source>
</evidence>
<comment type="caution">
    <text evidence="3">The sequence shown here is derived from an EMBL/GenBank/DDBJ whole genome shotgun (WGS) entry which is preliminary data.</text>
</comment>
<name>A0AA38I5M0_9CUCU</name>
<feature type="chain" id="PRO_5041470314" evidence="2">
    <location>
        <begin position="17"/>
        <end position="173"/>
    </location>
</feature>
<evidence type="ECO:0000256" key="2">
    <source>
        <dbReference type="SAM" id="SignalP"/>
    </source>
</evidence>
<accession>A0AA38I5M0</accession>
<reference evidence="3" key="1">
    <citation type="journal article" date="2023" name="G3 (Bethesda)">
        <title>Whole genome assemblies of Zophobas morio and Tenebrio molitor.</title>
        <authorList>
            <person name="Kaur S."/>
            <person name="Stinson S.A."/>
            <person name="diCenzo G.C."/>
        </authorList>
    </citation>
    <scope>NUCLEOTIDE SEQUENCE</scope>
    <source>
        <strain evidence="3">QUZm001</strain>
    </source>
</reference>
<dbReference type="Proteomes" id="UP001168821">
    <property type="component" value="Unassembled WGS sequence"/>
</dbReference>
<evidence type="ECO:0000256" key="1">
    <source>
        <dbReference type="SAM" id="MobiDB-lite"/>
    </source>
</evidence>
<feature type="signal peptide" evidence="2">
    <location>
        <begin position="1"/>
        <end position="16"/>
    </location>
</feature>
<organism evidence="3 4">
    <name type="scientific">Zophobas morio</name>
    <dbReference type="NCBI Taxonomy" id="2755281"/>
    <lineage>
        <taxon>Eukaryota</taxon>
        <taxon>Metazoa</taxon>
        <taxon>Ecdysozoa</taxon>
        <taxon>Arthropoda</taxon>
        <taxon>Hexapoda</taxon>
        <taxon>Insecta</taxon>
        <taxon>Pterygota</taxon>
        <taxon>Neoptera</taxon>
        <taxon>Endopterygota</taxon>
        <taxon>Coleoptera</taxon>
        <taxon>Polyphaga</taxon>
        <taxon>Cucujiformia</taxon>
        <taxon>Tenebrionidae</taxon>
        <taxon>Zophobas</taxon>
    </lineage>
</organism>
<evidence type="ECO:0000313" key="4">
    <source>
        <dbReference type="Proteomes" id="UP001168821"/>
    </source>
</evidence>
<proteinExistence type="predicted"/>
<keyword evidence="2" id="KW-0732">Signal</keyword>
<keyword evidence="4" id="KW-1185">Reference proteome</keyword>
<gene>
    <name evidence="3" type="ORF">Zmor_021450</name>
</gene>
<dbReference type="AlphaFoldDB" id="A0AA38I5M0"/>
<protein>
    <submittedName>
        <fullName evidence="3">Uncharacterized protein</fullName>
    </submittedName>
</protein>
<feature type="region of interest" description="Disordered" evidence="1">
    <location>
        <begin position="21"/>
        <end position="107"/>
    </location>
</feature>
<dbReference type="EMBL" id="JALNTZ010000006">
    <property type="protein sequence ID" value="KAJ3649725.1"/>
    <property type="molecule type" value="Genomic_DNA"/>
</dbReference>